<evidence type="ECO:0000256" key="6">
    <source>
        <dbReference type="ARBA" id="ARBA00022679"/>
    </source>
</evidence>
<dbReference type="FunFam" id="3.30.565.10:FF:000010">
    <property type="entry name" value="Sensor histidine kinase RcsC"/>
    <property type="match status" value="1"/>
</dbReference>
<sequence>MRSCVRYLAEVLQVRYALVTEWADREKTKVRTLAFWTGFDFNENIEFEIGNTPCGETILKANICFYSNKLTDTFPNNELLSRLGIQSYAGMPLVNSSGNVLGHLAVMDINPMADDQTRELILKIFAARAAAELERKKAEKALQESVYAADAANRAKSQFLSKMSHELRTPLNAILGFTQVMNRDASLSAEQKQQLGIINRSGEHLLALINDILEMSKIESGRVTLNENSFDLCRLLTNLEEMFQLKAKSKGLALIFQLAPEVPKYVKTDDNKLRQVLINLLGNAIKFTEKGSVILRVKVDGLSRATTNNSRLLFEVEDTGPGIAPEEMTLLFAPFGQTESGRKSEQGTGLGLPISRQFVQLMGGEIAVSSTLARGTTFKFDIPVSVVDNLKVPAARETRKIIGLAPNQPKYRILVVEDVKVSRLLLVKLLTAIGFEVYSAANGKEAIVQWKNWQPQVIFMDIQMPVMDGYEATKRIKEHPLGKATAIVALTASAFEEDRIAILSAGCDDFVSKPFSVELILEKMARYLGVRYIYEEPIAIESEVQPKKEALLRGMASPDPGGNSNLPLDTYLSQMPAEWVEQLYDAAAQCSDSLIFELIEQIPTSIPPLVNTLKEWADEFRFDKVIDLIEQSRK</sequence>
<dbReference type="InterPro" id="IPR003018">
    <property type="entry name" value="GAF"/>
</dbReference>
<evidence type="ECO:0000313" key="17">
    <source>
        <dbReference type="EMBL" id="MBD2183063.1"/>
    </source>
</evidence>
<dbReference type="Pfam" id="PF02518">
    <property type="entry name" value="HATPase_c"/>
    <property type="match status" value="1"/>
</dbReference>
<comment type="caution">
    <text evidence="17">The sequence shown here is derived from an EMBL/GenBank/DDBJ whole genome shotgun (WGS) entry which is preliminary data.</text>
</comment>
<name>A0A926VH74_9CYAN</name>
<evidence type="ECO:0000256" key="5">
    <source>
        <dbReference type="ARBA" id="ARBA00022553"/>
    </source>
</evidence>
<dbReference type="Gene3D" id="3.30.450.40">
    <property type="match status" value="1"/>
</dbReference>
<dbReference type="InterPro" id="IPR004358">
    <property type="entry name" value="Sig_transdc_His_kin-like_C"/>
</dbReference>
<dbReference type="InterPro" id="IPR036097">
    <property type="entry name" value="HisK_dim/P_sf"/>
</dbReference>
<dbReference type="EMBL" id="JACJPW010000047">
    <property type="protein sequence ID" value="MBD2183063.1"/>
    <property type="molecule type" value="Genomic_DNA"/>
</dbReference>
<evidence type="ECO:0000256" key="10">
    <source>
        <dbReference type="ARBA" id="ARBA00023012"/>
    </source>
</evidence>
<evidence type="ECO:0000256" key="3">
    <source>
        <dbReference type="ARBA" id="ARBA00006402"/>
    </source>
</evidence>
<evidence type="ECO:0000256" key="2">
    <source>
        <dbReference type="ARBA" id="ARBA00004370"/>
    </source>
</evidence>
<evidence type="ECO:0000259" key="16">
    <source>
        <dbReference type="PROSITE" id="PS50110"/>
    </source>
</evidence>
<evidence type="ECO:0000256" key="1">
    <source>
        <dbReference type="ARBA" id="ARBA00000085"/>
    </source>
</evidence>
<evidence type="ECO:0000256" key="4">
    <source>
        <dbReference type="ARBA" id="ARBA00012438"/>
    </source>
</evidence>
<dbReference type="Proteomes" id="UP000641646">
    <property type="component" value="Unassembled WGS sequence"/>
</dbReference>
<evidence type="ECO:0000256" key="9">
    <source>
        <dbReference type="ARBA" id="ARBA00022840"/>
    </source>
</evidence>
<dbReference type="InterPro" id="IPR036890">
    <property type="entry name" value="HATPase_C_sf"/>
</dbReference>
<comment type="subcellular location">
    <subcellularLocation>
        <location evidence="2">Membrane</location>
    </subcellularLocation>
</comment>
<feature type="domain" description="Response regulatory" evidence="16">
    <location>
        <begin position="412"/>
        <end position="528"/>
    </location>
</feature>
<dbReference type="Pfam" id="PF00072">
    <property type="entry name" value="Response_reg"/>
    <property type="match status" value="1"/>
</dbReference>
<dbReference type="SMART" id="SM00388">
    <property type="entry name" value="HisKA"/>
    <property type="match status" value="1"/>
</dbReference>
<dbReference type="GO" id="GO:0009927">
    <property type="term" value="F:histidine phosphotransfer kinase activity"/>
    <property type="evidence" value="ECO:0007669"/>
    <property type="project" value="TreeGrafter"/>
</dbReference>
<keyword evidence="8" id="KW-0418">Kinase</keyword>
<dbReference type="InterPro" id="IPR003661">
    <property type="entry name" value="HisK_dim/P_dom"/>
</dbReference>
<accession>A0A926VH74</accession>
<dbReference type="SUPFAM" id="SSF55874">
    <property type="entry name" value="ATPase domain of HSP90 chaperone/DNA topoisomerase II/histidine kinase"/>
    <property type="match status" value="1"/>
</dbReference>
<dbReference type="PANTHER" id="PTHR43047">
    <property type="entry name" value="TWO-COMPONENT HISTIDINE PROTEIN KINASE"/>
    <property type="match status" value="1"/>
</dbReference>
<evidence type="ECO:0000256" key="14">
    <source>
        <dbReference type="PROSITE-ProRule" id="PRU00169"/>
    </source>
</evidence>
<dbReference type="SMART" id="SM00065">
    <property type="entry name" value="GAF"/>
    <property type="match status" value="1"/>
</dbReference>
<keyword evidence="12" id="KW-0131">Cell cycle</keyword>
<dbReference type="Gene3D" id="3.30.565.10">
    <property type="entry name" value="Histidine kinase-like ATPase, C-terminal domain"/>
    <property type="match status" value="1"/>
</dbReference>
<feature type="modified residue" description="4-aspartylphosphate" evidence="14">
    <location>
        <position position="461"/>
    </location>
</feature>
<dbReference type="AlphaFoldDB" id="A0A926VH74"/>
<evidence type="ECO:0000256" key="13">
    <source>
        <dbReference type="ARBA" id="ARBA00074306"/>
    </source>
</evidence>
<reference evidence="17" key="1">
    <citation type="journal article" date="2015" name="ISME J.">
        <title>Draft Genome Sequence of Streptomyces incarnatus NRRL8089, which Produces the Nucleoside Antibiotic Sinefungin.</title>
        <authorList>
            <person name="Oshima K."/>
            <person name="Hattori M."/>
            <person name="Shimizu H."/>
            <person name="Fukuda K."/>
            <person name="Nemoto M."/>
            <person name="Inagaki K."/>
            <person name="Tamura T."/>
        </authorList>
    </citation>
    <scope>NUCLEOTIDE SEQUENCE</scope>
    <source>
        <strain evidence="17">FACHB-1375</strain>
    </source>
</reference>
<dbReference type="GO" id="GO:0005524">
    <property type="term" value="F:ATP binding"/>
    <property type="evidence" value="ECO:0007669"/>
    <property type="project" value="UniProtKB-KW"/>
</dbReference>
<dbReference type="SUPFAM" id="SSF55781">
    <property type="entry name" value="GAF domain-like"/>
    <property type="match status" value="1"/>
</dbReference>
<dbReference type="EC" id="2.7.13.3" evidence="4"/>
<dbReference type="InterPro" id="IPR029016">
    <property type="entry name" value="GAF-like_dom_sf"/>
</dbReference>
<dbReference type="Pfam" id="PF00512">
    <property type="entry name" value="HisKA"/>
    <property type="match status" value="1"/>
</dbReference>
<dbReference type="GO" id="GO:0005886">
    <property type="term" value="C:plasma membrane"/>
    <property type="evidence" value="ECO:0007669"/>
    <property type="project" value="TreeGrafter"/>
</dbReference>
<dbReference type="CDD" id="cd17546">
    <property type="entry name" value="REC_hyHK_CKI1_RcsC-like"/>
    <property type="match status" value="1"/>
</dbReference>
<reference evidence="17" key="2">
    <citation type="submission" date="2020-08" db="EMBL/GenBank/DDBJ databases">
        <authorList>
            <person name="Chen M."/>
            <person name="Teng W."/>
            <person name="Zhao L."/>
            <person name="Hu C."/>
            <person name="Zhou Y."/>
            <person name="Han B."/>
            <person name="Song L."/>
            <person name="Shu W."/>
        </authorList>
    </citation>
    <scope>NUCLEOTIDE SEQUENCE</scope>
    <source>
        <strain evidence="17">FACHB-1375</strain>
    </source>
</reference>
<dbReference type="Pfam" id="PF01590">
    <property type="entry name" value="GAF"/>
    <property type="match status" value="1"/>
</dbReference>
<keyword evidence="7" id="KW-0547">Nucleotide-binding</keyword>
<evidence type="ECO:0000256" key="11">
    <source>
        <dbReference type="ARBA" id="ARBA00023136"/>
    </source>
</evidence>
<evidence type="ECO:0000259" key="15">
    <source>
        <dbReference type="PROSITE" id="PS50109"/>
    </source>
</evidence>
<dbReference type="PANTHER" id="PTHR43047:SF72">
    <property type="entry name" value="OSMOSENSING HISTIDINE PROTEIN KINASE SLN1"/>
    <property type="match status" value="1"/>
</dbReference>
<keyword evidence="11" id="KW-0472">Membrane</keyword>
<dbReference type="PROSITE" id="PS50109">
    <property type="entry name" value="HIS_KIN"/>
    <property type="match status" value="1"/>
</dbReference>
<dbReference type="SUPFAM" id="SSF47384">
    <property type="entry name" value="Homodimeric domain of signal transducing histidine kinase"/>
    <property type="match status" value="1"/>
</dbReference>
<dbReference type="Gene3D" id="3.40.50.2300">
    <property type="match status" value="1"/>
</dbReference>
<dbReference type="InterPro" id="IPR003594">
    <property type="entry name" value="HATPase_dom"/>
</dbReference>
<dbReference type="SMART" id="SM00448">
    <property type="entry name" value="REC"/>
    <property type="match status" value="1"/>
</dbReference>
<keyword evidence="5 14" id="KW-0597">Phosphoprotein</keyword>
<evidence type="ECO:0000256" key="7">
    <source>
        <dbReference type="ARBA" id="ARBA00022741"/>
    </source>
</evidence>
<feature type="domain" description="Histidine kinase" evidence="15">
    <location>
        <begin position="162"/>
        <end position="386"/>
    </location>
</feature>
<keyword evidence="6" id="KW-0808">Transferase</keyword>
<proteinExistence type="inferred from homology"/>
<protein>
    <recommendedName>
        <fullName evidence="13">Circadian input-output histidine kinase CikA</fullName>
        <ecNumber evidence="4">2.7.13.3</ecNumber>
    </recommendedName>
</protein>
<keyword evidence="18" id="KW-1185">Reference proteome</keyword>
<evidence type="ECO:0000256" key="12">
    <source>
        <dbReference type="ARBA" id="ARBA00023306"/>
    </source>
</evidence>
<dbReference type="Gene3D" id="1.10.287.130">
    <property type="match status" value="1"/>
</dbReference>
<keyword evidence="10" id="KW-0902">Two-component regulatory system</keyword>
<organism evidence="17 18">
    <name type="scientific">Aerosakkonema funiforme FACHB-1375</name>
    <dbReference type="NCBI Taxonomy" id="2949571"/>
    <lineage>
        <taxon>Bacteria</taxon>
        <taxon>Bacillati</taxon>
        <taxon>Cyanobacteriota</taxon>
        <taxon>Cyanophyceae</taxon>
        <taxon>Oscillatoriophycideae</taxon>
        <taxon>Aerosakkonematales</taxon>
        <taxon>Aerosakkonemataceae</taxon>
        <taxon>Aerosakkonema</taxon>
    </lineage>
</organism>
<gene>
    <name evidence="17" type="ORF">H6G03_18670</name>
</gene>
<dbReference type="CDD" id="cd16922">
    <property type="entry name" value="HATPase_EvgS-ArcB-TorS-like"/>
    <property type="match status" value="1"/>
</dbReference>
<dbReference type="PROSITE" id="PS50110">
    <property type="entry name" value="RESPONSE_REGULATORY"/>
    <property type="match status" value="1"/>
</dbReference>
<comment type="similarity">
    <text evidence="3">In the N-terminal section; belongs to the phytochrome family.</text>
</comment>
<dbReference type="FunFam" id="1.10.287.130:FF:000038">
    <property type="entry name" value="Sensory transduction histidine kinase"/>
    <property type="match status" value="1"/>
</dbReference>
<dbReference type="SUPFAM" id="SSF52172">
    <property type="entry name" value="CheY-like"/>
    <property type="match status" value="1"/>
</dbReference>
<dbReference type="InterPro" id="IPR001789">
    <property type="entry name" value="Sig_transdc_resp-reg_receiver"/>
</dbReference>
<evidence type="ECO:0000313" key="18">
    <source>
        <dbReference type="Proteomes" id="UP000641646"/>
    </source>
</evidence>
<keyword evidence="9" id="KW-0067">ATP-binding</keyword>
<dbReference type="SMART" id="SM00387">
    <property type="entry name" value="HATPase_c"/>
    <property type="match status" value="1"/>
</dbReference>
<comment type="catalytic activity">
    <reaction evidence="1">
        <text>ATP + protein L-histidine = ADP + protein N-phospho-L-histidine.</text>
        <dbReference type="EC" id="2.7.13.3"/>
    </reaction>
</comment>
<dbReference type="InterPro" id="IPR011006">
    <property type="entry name" value="CheY-like_superfamily"/>
</dbReference>
<evidence type="ECO:0000256" key="8">
    <source>
        <dbReference type="ARBA" id="ARBA00022777"/>
    </source>
</evidence>
<dbReference type="GO" id="GO:0000155">
    <property type="term" value="F:phosphorelay sensor kinase activity"/>
    <property type="evidence" value="ECO:0007669"/>
    <property type="project" value="InterPro"/>
</dbReference>
<dbReference type="CDD" id="cd00082">
    <property type="entry name" value="HisKA"/>
    <property type="match status" value="1"/>
</dbReference>
<dbReference type="PRINTS" id="PR00344">
    <property type="entry name" value="BCTRLSENSOR"/>
</dbReference>
<dbReference type="InterPro" id="IPR005467">
    <property type="entry name" value="His_kinase_dom"/>
</dbReference>